<evidence type="ECO:0000313" key="1">
    <source>
        <dbReference type="EMBL" id="MCX2696677.1"/>
    </source>
</evidence>
<protein>
    <submittedName>
        <fullName evidence="1">Uncharacterized protein</fullName>
    </submittedName>
</protein>
<dbReference type="EMBL" id="JAPHAV010000002">
    <property type="protein sequence ID" value="MCX2696677.1"/>
    <property type="molecule type" value="Genomic_DNA"/>
</dbReference>
<reference evidence="1 2" key="1">
    <citation type="submission" date="2022-11" db="EMBL/GenBank/DDBJ databases">
        <title>Brucella sp. YY2X, whole genome shotgun sequencing project.</title>
        <authorList>
            <person name="Yang Y."/>
        </authorList>
    </citation>
    <scope>NUCLEOTIDE SEQUENCE [LARGE SCALE GENOMIC DNA]</scope>
    <source>
        <strain evidence="1 2">YY2X</strain>
    </source>
</reference>
<organism evidence="1 2">
    <name type="scientific">Ochrobactrum chromiisoli</name>
    <dbReference type="NCBI Taxonomy" id="2993941"/>
    <lineage>
        <taxon>Bacteria</taxon>
        <taxon>Pseudomonadati</taxon>
        <taxon>Pseudomonadota</taxon>
        <taxon>Alphaproteobacteria</taxon>
        <taxon>Hyphomicrobiales</taxon>
        <taxon>Brucellaceae</taxon>
        <taxon>Brucella/Ochrobactrum group</taxon>
        <taxon>Ochrobactrum</taxon>
    </lineage>
</organism>
<evidence type="ECO:0000313" key="2">
    <source>
        <dbReference type="Proteomes" id="UP001301216"/>
    </source>
</evidence>
<accession>A0ABT3QM60</accession>
<comment type="caution">
    <text evidence="1">The sequence shown here is derived from an EMBL/GenBank/DDBJ whole genome shotgun (WGS) entry which is preliminary data.</text>
</comment>
<sequence>MATTLPYEHGSFEQALAEATRLAKLCPGEVYEVFQTSGATAGPIEQASSNESALVQEAA</sequence>
<keyword evidence="2" id="KW-1185">Reference proteome</keyword>
<gene>
    <name evidence="1" type="ORF">OPR82_07800</name>
</gene>
<dbReference type="Proteomes" id="UP001301216">
    <property type="component" value="Unassembled WGS sequence"/>
</dbReference>
<proteinExistence type="predicted"/>
<name>A0ABT3QM60_9HYPH</name>
<dbReference type="RefSeq" id="WP_265984129.1">
    <property type="nucleotide sequence ID" value="NZ_JAPHAV010000002.1"/>
</dbReference>